<evidence type="ECO:0000313" key="2">
    <source>
        <dbReference type="Proteomes" id="UP000765509"/>
    </source>
</evidence>
<protein>
    <submittedName>
        <fullName evidence="1">Uncharacterized protein</fullName>
    </submittedName>
</protein>
<sequence length="318" mass="36214">MGVSTISSNFVTPPPVSYALIENLLIRTIDSFDRSPFDFAIDRANDGFKSGKRGRFSSVPTWPGFKDGSLQSLGLDSKLTWAIYSDTPAVTPKQEKIAIKWLKEHLPQHEDSHNLQKELEFITWSLNRVKSRTNTWWSSRDLNLWRQHGYDYQKMIHVGDLLQFDSKEGSLTLERFNIAAKSLPSSLGELTKSELLALQAVGNANGHPLYEIRSKQLLKYMYSQIGKAAYPKAKIKQFQAFLDSKAHFKNDIDHGLPSSLKDIPRRRTVLHHAVAEEPPFPEFEVLHPWPKVTIFRAKKPKSEENGASKILKKLFNNG</sequence>
<keyword evidence="2" id="KW-1185">Reference proteome</keyword>
<dbReference type="EMBL" id="AVOT02021440">
    <property type="protein sequence ID" value="MBW0510258.1"/>
    <property type="molecule type" value="Genomic_DNA"/>
</dbReference>
<dbReference type="Proteomes" id="UP000765509">
    <property type="component" value="Unassembled WGS sequence"/>
</dbReference>
<name>A0A9Q3DYG5_9BASI</name>
<dbReference type="AlphaFoldDB" id="A0A9Q3DYG5"/>
<reference evidence="1" key="1">
    <citation type="submission" date="2021-03" db="EMBL/GenBank/DDBJ databases">
        <title>Draft genome sequence of rust myrtle Austropuccinia psidii MF-1, a brazilian biotype.</title>
        <authorList>
            <person name="Quecine M.C."/>
            <person name="Pachon D.M.R."/>
            <person name="Bonatelli M.L."/>
            <person name="Correr F.H."/>
            <person name="Franceschini L.M."/>
            <person name="Leite T.F."/>
            <person name="Margarido G.R.A."/>
            <person name="Almeida C.A."/>
            <person name="Ferrarezi J.A."/>
            <person name="Labate C.A."/>
        </authorList>
    </citation>
    <scope>NUCLEOTIDE SEQUENCE</scope>
    <source>
        <strain evidence="1">MF-1</strain>
    </source>
</reference>
<gene>
    <name evidence="1" type="ORF">O181_049973</name>
</gene>
<proteinExistence type="predicted"/>
<evidence type="ECO:0000313" key="1">
    <source>
        <dbReference type="EMBL" id="MBW0510258.1"/>
    </source>
</evidence>
<organism evidence="1 2">
    <name type="scientific">Austropuccinia psidii MF-1</name>
    <dbReference type="NCBI Taxonomy" id="1389203"/>
    <lineage>
        <taxon>Eukaryota</taxon>
        <taxon>Fungi</taxon>
        <taxon>Dikarya</taxon>
        <taxon>Basidiomycota</taxon>
        <taxon>Pucciniomycotina</taxon>
        <taxon>Pucciniomycetes</taxon>
        <taxon>Pucciniales</taxon>
        <taxon>Sphaerophragmiaceae</taxon>
        <taxon>Austropuccinia</taxon>
    </lineage>
</organism>
<comment type="caution">
    <text evidence="1">The sequence shown here is derived from an EMBL/GenBank/DDBJ whole genome shotgun (WGS) entry which is preliminary data.</text>
</comment>
<accession>A0A9Q3DYG5</accession>